<feature type="region of interest" description="Disordered" evidence="1">
    <location>
        <begin position="1"/>
        <end position="42"/>
    </location>
</feature>
<evidence type="ECO:0000256" key="1">
    <source>
        <dbReference type="SAM" id="MobiDB-lite"/>
    </source>
</evidence>
<evidence type="ECO:0000313" key="3">
    <source>
        <dbReference type="Proteomes" id="UP001194468"/>
    </source>
</evidence>
<dbReference type="EMBL" id="WHUW01000013">
    <property type="protein sequence ID" value="KAF8439678.1"/>
    <property type="molecule type" value="Genomic_DNA"/>
</dbReference>
<keyword evidence="3" id="KW-1185">Reference proteome</keyword>
<accession>A0AAD4BUG5</accession>
<protein>
    <submittedName>
        <fullName evidence="2">Uncharacterized protein</fullName>
    </submittedName>
</protein>
<dbReference type="Proteomes" id="UP001194468">
    <property type="component" value="Unassembled WGS sequence"/>
</dbReference>
<evidence type="ECO:0000313" key="2">
    <source>
        <dbReference type="EMBL" id="KAF8439678.1"/>
    </source>
</evidence>
<proteinExistence type="predicted"/>
<feature type="compositionally biased region" description="Basic and acidic residues" evidence="1">
    <location>
        <begin position="16"/>
        <end position="34"/>
    </location>
</feature>
<dbReference type="AlphaFoldDB" id="A0AAD4BUG5"/>
<gene>
    <name evidence="2" type="ORF">L210DRAFT_3630642</name>
</gene>
<sequence>MSSLDIALYARPTRGGGREGADGREREWMGKSAERSSAWDGSPTCRVGRVADDACSEAGAEAGTRLNVRRQIHISLKFQPETVSGRGEGRRLGIGARQPCKRDSTWTGRQMRVSLNLRQCQGGEGYGRRLGMGAQLPCAQHPQPESVRKEGERVHDWESWKNVCAETGEDEQCGEDE</sequence>
<comment type="caution">
    <text evidence="2">The sequence shown here is derived from an EMBL/GenBank/DDBJ whole genome shotgun (WGS) entry which is preliminary data.</text>
</comment>
<name>A0AAD4BUG5_BOLED</name>
<organism evidence="2 3">
    <name type="scientific">Boletus edulis BED1</name>
    <dbReference type="NCBI Taxonomy" id="1328754"/>
    <lineage>
        <taxon>Eukaryota</taxon>
        <taxon>Fungi</taxon>
        <taxon>Dikarya</taxon>
        <taxon>Basidiomycota</taxon>
        <taxon>Agaricomycotina</taxon>
        <taxon>Agaricomycetes</taxon>
        <taxon>Agaricomycetidae</taxon>
        <taxon>Boletales</taxon>
        <taxon>Boletineae</taxon>
        <taxon>Boletaceae</taxon>
        <taxon>Boletoideae</taxon>
        <taxon>Boletus</taxon>
    </lineage>
</organism>
<reference evidence="2" key="1">
    <citation type="submission" date="2019-10" db="EMBL/GenBank/DDBJ databases">
        <authorList>
            <consortium name="DOE Joint Genome Institute"/>
            <person name="Kuo A."/>
            <person name="Miyauchi S."/>
            <person name="Kiss E."/>
            <person name="Drula E."/>
            <person name="Kohler A."/>
            <person name="Sanchez-Garcia M."/>
            <person name="Andreopoulos B."/>
            <person name="Barry K.W."/>
            <person name="Bonito G."/>
            <person name="Buee M."/>
            <person name="Carver A."/>
            <person name="Chen C."/>
            <person name="Cichocki N."/>
            <person name="Clum A."/>
            <person name="Culley D."/>
            <person name="Crous P.W."/>
            <person name="Fauchery L."/>
            <person name="Girlanda M."/>
            <person name="Hayes R."/>
            <person name="Keri Z."/>
            <person name="LaButti K."/>
            <person name="Lipzen A."/>
            <person name="Lombard V."/>
            <person name="Magnuson J."/>
            <person name="Maillard F."/>
            <person name="Morin E."/>
            <person name="Murat C."/>
            <person name="Nolan M."/>
            <person name="Ohm R."/>
            <person name="Pangilinan J."/>
            <person name="Pereira M."/>
            <person name="Perotto S."/>
            <person name="Peter M."/>
            <person name="Riley R."/>
            <person name="Sitrit Y."/>
            <person name="Stielow B."/>
            <person name="Szollosi G."/>
            <person name="Zifcakova L."/>
            <person name="Stursova M."/>
            <person name="Spatafora J.W."/>
            <person name="Tedersoo L."/>
            <person name="Vaario L.-M."/>
            <person name="Yamada A."/>
            <person name="Yan M."/>
            <person name="Wang P."/>
            <person name="Xu J."/>
            <person name="Bruns T."/>
            <person name="Baldrian P."/>
            <person name="Vilgalys R."/>
            <person name="Henrissat B."/>
            <person name="Grigoriev I.V."/>
            <person name="Hibbett D."/>
            <person name="Nagy L.G."/>
            <person name="Martin F.M."/>
        </authorList>
    </citation>
    <scope>NUCLEOTIDE SEQUENCE</scope>
    <source>
        <strain evidence="2">BED1</strain>
    </source>
</reference>
<reference evidence="2" key="2">
    <citation type="journal article" date="2020" name="Nat. Commun.">
        <title>Large-scale genome sequencing of mycorrhizal fungi provides insights into the early evolution of symbiotic traits.</title>
        <authorList>
            <person name="Miyauchi S."/>
            <person name="Kiss E."/>
            <person name="Kuo A."/>
            <person name="Drula E."/>
            <person name="Kohler A."/>
            <person name="Sanchez-Garcia M."/>
            <person name="Morin E."/>
            <person name="Andreopoulos B."/>
            <person name="Barry K.W."/>
            <person name="Bonito G."/>
            <person name="Buee M."/>
            <person name="Carver A."/>
            <person name="Chen C."/>
            <person name="Cichocki N."/>
            <person name="Clum A."/>
            <person name="Culley D."/>
            <person name="Crous P.W."/>
            <person name="Fauchery L."/>
            <person name="Girlanda M."/>
            <person name="Hayes R.D."/>
            <person name="Keri Z."/>
            <person name="LaButti K."/>
            <person name="Lipzen A."/>
            <person name="Lombard V."/>
            <person name="Magnuson J."/>
            <person name="Maillard F."/>
            <person name="Murat C."/>
            <person name="Nolan M."/>
            <person name="Ohm R.A."/>
            <person name="Pangilinan J."/>
            <person name="Pereira M.F."/>
            <person name="Perotto S."/>
            <person name="Peter M."/>
            <person name="Pfister S."/>
            <person name="Riley R."/>
            <person name="Sitrit Y."/>
            <person name="Stielow J.B."/>
            <person name="Szollosi G."/>
            <person name="Zifcakova L."/>
            <person name="Stursova M."/>
            <person name="Spatafora J.W."/>
            <person name="Tedersoo L."/>
            <person name="Vaario L.M."/>
            <person name="Yamada A."/>
            <person name="Yan M."/>
            <person name="Wang P."/>
            <person name="Xu J."/>
            <person name="Bruns T."/>
            <person name="Baldrian P."/>
            <person name="Vilgalys R."/>
            <person name="Dunand C."/>
            <person name="Henrissat B."/>
            <person name="Grigoriev I.V."/>
            <person name="Hibbett D."/>
            <person name="Nagy L.G."/>
            <person name="Martin F.M."/>
        </authorList>
    </citation>
    <scope>NUCLEOTIDE SEQUENCE</scope>
    <source>
        <strain evidence="2">BED1</strain>
    </source>
</reference>